<evidence type="ECO:0000313" key="3">
    <source>
        <dbReference type="EMBL" id="KAK3603531.1"/>
    </source>
</evidence>
<dbReference type="AlphaFoldDB" id="A0AAE0T4D9"/>
<dbReference type="PANTHER" id="PTHR28575">
    <property type="entry name" value="MEIOSIS-SPECIFIC PROTEIN MEI4"/>
    <property type="match status" value="1"/>
</dbReference>
<comment type="caution">
    <text evidence="3">The sequence shown here is derived from an EMBL/GenBank/DDBJ whole genome shotgun (WGS) entry which is preliminary data.</text>
</comment>
<evidence type="ECO:0000256" key="1">
    <source>
        <dbReference type="ARBA" id="ARBA00023254"/>
    </source>
</evidence>
<keyword evidence="1" id="KW-0469">Meiosis</keyword>
<dbReference type="PANTHER" id="PTHR28575:SF1">
    <property type="entry name" value="MEIOSIS-SPECIFIC PROTEIN MEI4"/>
    <property type="match status" value="1"/>
</dbReference>
<reference evidence="3" key="2">
    <citation type="journal article" date="2021" name="Genome Biol. Evol.">
        <title>Developing a high-quality reference genome for a parasitic bivalve with doubly uniparental inheritance (Bivalvia: Unionida).</title>
        <authorList>
            <person name="Smith C.H."/>
        </authorList>
    </citation>
    <scope>NUCLEOTIDE SEQUENCE</scope>
    <source>
        <strain evidence="3">CHS0354</strain>
        <tissue evidence="3">Mantle</tissue>
    </source>
</reference>
<dbReference type="GO" id="GO:0006310">
    <property type="term" value="P:DNA recombination"/>
    <property type="evidence" value="ECO:0007669"/>
    <property type="project" value="InterPro"/>
</dbReference>
<name>A0AAE0T4D9_9BIVA</name>
<proteinExistence type="inferred from homology"/>
<comment type="similarity">
    <text evidence="2">Belongs to the MEI4L family.</text>
</comment>
<evidence type="ECO:0000256" key="2">
    <source>
        <dbReference type="ARBA" id="ARBA00093453"/>
    </source>
</evidence>
<dbReference type="GO" id="GO:0048477">
    <property type="term" value="P:oogenesis"/>
    <property type="evidence" value="ECO:0007669"/>
    <property type="project" value="TreeGrafter"/>
</dbReference>
<protein>
    <submittedName>
        <fullName evidence="3">Uncharacterized protein</fullName>
    </submittedName>
</protein>
<reference evidence="3" key="1">
    <citation type="journal article" date="2021" name="Genome Biol. Evol.">
        <title>A High-Quality Reference Genome for a Parasitic Bivalve with Doubly Uniparental Inheritance (Bivalvia: Unionida).</title>
        <authorList>
            <person name="Smith C.H."/>
        </authorList>
    </citation>
    <scope>NUCLEOTIDE SEQUENCE</scope>
    <source>
        <strain evidence="3">CHS0354</strain>
    </source>
</reference>
<gene>
    <name evidence="3" type="ORF">CHS0354_027950</name>
</gene>
<evidence type="ECO:0000313" key="4">
    <source>
        <dbReference type="Proteomes" id="UP001195483"/>
    </source>
</evidence>
<dbReference type="GO" id="GO:0007129">
    <property type="term" value="P:homologous chromosome pairing at meiosis"/>
    <property type="evidence" value="ECO:0007669"/>
    <property type="project" value="TreeGrafter"/>
</dbReference>
<accession>A0AAE0T4D9</accession>
<dbReference type="GO" id="GO:0042138">
    <property type="term" value="P:meiotic DNA double-strand break formation"/>
    <property type="evidence" value="ECO:0007669"/>
    <property type="project" value="InterPro"/>
</dbReference>
<keyword evidence="4" id="KW-1185">Reference proteome</keyword>
<dbReference type="Proteomes" id="UP001195483">
    <property type="component" value="Unassembled WGS sequence"/>
</dbReference>
<reference evidence="3" key="3">
    <citation type="submission" date="2023-05" db="EMBL/GenBank/DDBJ databases">
        <authorList>
            <person name="Smith C.H."/>
        </authorList>
    </citation>
    <scope>NUCLEOTIDE SEQUENCE</scope>
    <source>
        <strain evidence="3">CHS0354</strain>
        <tissue evidence="3">Mantle</tissue>
    </source>
</reference>
<dbReference type="GO" id="GO:0000800">
    <property type="term" value="C:lateral element"/>
    <property type="evidence" value="ECO:0007669"/>
    <property type="project" value="TreeGrafter"/>
</dbReference>
<organism evidence="3 4">
    <name type="scientific">Potamilus streckersoni</name>
    <dbReference type="NCBI Taxonomy" id="2493646"/>
    <lineage>
        <taxon>Eukaryota</taxon>
        <taxon>Metazoa</taxon>
        <taxon>Spiralia</taxon>
        <taxon>Lophotrochozoa</taxon>
        <taxon>Mollusca</taxon>
        <taxon>Bivalvia</taxon>
        <taxon>Autobranchia</taxon>
        <taxon>Heteroconchia</taxon>
        <taxon>Palaeoheterodonta</taxon>
        <taxon>Unionida</taxon>
        <taxon>Unionoidea</taxon>
        <taxon>Unionidae</taxon>
        <taxon>Ambleminae</taxon>
        <taxon>Lampsilini</taxon>
        <taxon>Potamilus</taxon>
    </lineage>
</organism>
<dbReference type="EMBL" id="JAEAOA010001690">
    <property type="protein sequence ID" value="KAK3603531.1"/>
    <property type="molecule type" value="Genomic_DNA"/>
</dbReference>
<dbReference type="GO" id="GO:0007283">
    <property type="term" value="P:spermatogenesis"/>
    <property type="evidence" value="ECO:0007669"/>
    <property type="project" value="TreeGrafter"/>
</dbReference>
<dbReference type="InterPro" id="IPR025888">
    <property type="entry name" value="MEI4"/>
</dbReference>
<sequence length="333" mass="38609">MDESLDKEFVQRARIATAIACIATRPDHLTTREHVEQLCRKYQESQLCLKEKYEDAQLEILQLEQKLIMTHNGGISSLTKMDMKVADSSGPVNCVSSALNPTHCFNQATDFMASPILWEHVKFLHCICSLKTAELLTSTHETDKVTMETLRHTVTCVKNCILSDSSLPCLKYISECADCWKHAIPMMDLNFQKEMVSRIRELCNQIITVQLSTDASKNHEKRKQYKDFIVKLAYCDILRETIHDILLCKLEDFARYLRKVSGKEILLDPLYFQNIYYIFKALEQSFLGDQKFSHCDILHRLDDCLLHITKPFPLFAHAVWHLQSILYTYHGIR</sequence>